<evidence type="ECO:0000313" key="4">
    <source>
        <dbReference type="Proteomes" id="UP000296706"/>
    </source>
</evidence>
<keyword evidence="4" id="KW-1185">Reference proteome</keyword>
<protein>
    <submittedName>
        <fullName evidence="3">ABC transporter substrate-binding protein</fullName>
    </submittedName>
</protein>
<dbReference type="Proteomes" id="UP000296706">
    <property type="component" value="Chromosome"/>
</dbReference>
<organism evidence="3 4">
    <name type="scientific">Halapricum salinum</name>
    <dbReference type="NCBI Taxonomy" id="1457250"/>
    <lineage>
        <taxon>Archaea</taxon>
        <taxon>Methanobacteriati</taxon>
        <taxon>Methanobacteriota</taxon>
        <taxon>Stenosarchaea group</taxon>
        <taxon>Halobacteria</taxon>
        <taxon>Halobacteriales</taxon>
        <taxon>Haloarculaceae</taxon>
        <taxon>Halapricum</taxon>
    </lineage>
</organism>
<dbReference type="SUPFAM" id="SSF53850">
    <property type="entry name" value="Periplasmic binding protein-like II"/>
    <property type="match status" value="1"/>
</dbReference>
<evidence type="ECO:0000313" key="3">
    <source>
        <dbReference type="EMBL" id="QCC50517.1"/>
    </source>
</evidence>
<proteinExistence type="predicted"/>
<dbReference type="InterPro" id="IPR015168">
    <property type="entry name" value="SsuA/THI5"/>
</dbReference>
<dbReference type="STRING" id="1457250.GCA_000755225_03174"/>
<dbReference type="Pfam" id="PF09084">
    <property type="entry name" value="NMT1"/>
    <property type="match status" value="1"/>
</dbReference>
<accession>A0A4D6HCS1</accession>
<dbReference type="PANTHER" id="PTHR31528:SF15">
    <property type="entry name" value="RIBOFLAVIN-BINDING PROTEIN RIBY"/>
    <property type="match status" value="1"/>
</dbReference>
<evidence type="ECO:0000259" key="2">
    <source>
        <dbReference type="Pfam" id="PF09084"/>
    </source>
</evidence>
<gene>
    <name evidence="3" type="ORF">DV733_04355</name>
</gene>
<dbReference type="GO" id="GO:0009228">
    <property type="term" value="P:thiamine biosynthetic process"/>
    <property type="evidence" value="ECO:0007669"/>
    <property type="project" value="InterPro"/>
</dbReference>
<dbReference type="AlphaFoldDB" id="A0A4D6HCS1"/>
<dbReference type="InterPro" id="IPR027939">
    <property type="entry name" value="NMT1/THI5"/>
</dbReference>
<feature type="domain" description="SsuA/THI5-like" evidence="2">
    <location>
        <begin position="97"/>
        <end position="293"/>
    </location>
</feature>
<dbReference type="Gene3D" id="3.40.190.10">
    <property type="entry name" value="Periplasmic binding protein-like II"/>
    <property type="match status" value="2"/>
</dbReference>
<dbReference type="PANTHER" id="PTHR31528">
    <property type="entry name" value="4-AMINO-5-HYDROXYMETHYL-2-METHYLPYRIMIDINE PHOSPHATE SYNTHASE THI11-RELATED"/>
    <property type="match status" value="1"/>
</dbReference>
<dbReference type="EMBL" id="CP031310">
    <property type="protein sequence ID" value="QCC50517.1"/>
    <property type="molecule type" value="Genomic_DNA"/>
</dbReference>
<sequence length="401" mass="43255">MTGNGTHYKLLPDKFRSVTRNEYASSGAGRARSGTEHRSATTSRRGFLVGAGATTLATLAGCIGNIGGDDGSTQQVTYRHRYKRTGIGTGLNDAGVELGTWEEEGLDVSFETSSGSKAAAQSVASGNDMFGNAGISTVLGLNQEGADLVVIGQLLDPMGGVVTTGEQGITTWSDLEGKTVGKYPYGSTGPEAKAAMQKEGVDVSAITFQNVQPGNGEQLLFNGNIDAMIKFVPLSKARLLDEGYSPNVLITSHVLDHLGISLYTRREVVEEQPETVDSFVRGWLKAYQIFANQIDEVFEIYTPLAVEGFDEEIQREALPEYYAAQVPDPSIGTEYGKGWTDSEKLDRTIETFSDAGLIDGGVDAEAMYTNEFIDDNRELAVETATEIYDRLEDFEIGPNYI</sequence>
<reference evidence="3 4" key="1">
    <citation type="journal article" date="2019" name="Nat. Commun.">
        <title>A new type of DNA phosphorothioation-based antiviral system in archaea.</title>
        <authorList>
            <person name="Xiong L."/>
            <person name="Liu S."/>
            <person name="Chen S."/>
            <person name="Xiao Y."/>
            <person name="Zhu B."/>
            <person name="Gao Y."/>
            <person name="Zhang Y."/>
            <person name="Chen B."/>
            <person name="Luo J."/>
            <person name="Deng Z."/>
            <person name="Chen X."/>
            <person name="Wang L."/>
            <person name="Chen S."/>
        </authorList>
    </citation>
    <scope>NUCLEOTIDE SEQUENCE [LARGE SCALE GENOMIC DNA]</scope>
    <source>
        <strain evidence="3 4">CBA1105</strain>
    </source>
</reference>
<name>A0A4D6HCS1_9EURY</name>
<evidence type="ECO:0000256" key="1">
    <source>
        <dbReference type="SAM" id="MobiDB-lite"/>
    </source>
</evidence>
<dbReference type="KEGG" id="hsn:DV733_04355"/>
<feature type="region of interest" description="Disordered" evidence="1">
    <location>
        <begin position="22"/>
        <end position="42"/>
    </location>
</feature>